<feature type="domain" description="Alpha-D-phosphohexomutase C-terminal" evidence="8">
    <location>
        <begin position="418"/>
        <end position="461"/>
    </location>
</feature>
<dbReference type="InterPro" id="IPR005845">
    <property type="entry name" value="A-D-PHexomutase_a/b/a-II"/>
</dbReference>
<dbReference type="Pfam" id="PF02880">
    <property type="entry name" value="PGM_PMM_III"/>
    <property type="match status" value="1"/>
</dbReference>
<dbReference type="Pfam" id="PF00408">
    <property type="entry name" value="PGM_PMM_IV"/>
    <property type="match status" value="1"/>
</dbReference>
<organism evidence="12">
    <name type="scientific">Longilinea arvoryzae</name>
    <dbReference type="NCBI Taxonomy" id="360412"/>
    <lineage>
        <taxon>Bacteria</taxon>
        <taxon>Bacillati</taxon>
        <taxon>Chloroflexota</taxon>
        <taxon>Anaerolineae</taxon>
        <taxon>Anaerolineales</taxon>
        <taxon>Anaerolineaceae</taxon>
        <taxon>Longilinea</taxon>
    </lineage>
</organism>
<proteinExistence type="inferred from homology"/>
<dbReference type="InterPro" id="IPR016066">
    <property type="entry name" value="A-D-PHexomutase_CS"/>
</dbReference>
<evidence type="ECO:0000313" key="13">
    <source>
        <dbReference type="Proteomes" id="UP000055060"/>
    </source>
</evidence>
<dbReference type="InterPro" id="IPR005841">
    <property type="entry name" value="Alpha-D-phosphohexomutase_SF"/>
</dbReference>
<accession>A0A0S7BJI9</accession>
<dbReference type="SUPFAM" id="SSF55957">
    <property type="entry name" value="Phosphoglucomutase, C-terminal domain"/>
    <property type="match status" value="1"/>
</dbReference>
<dbReference type="Proteomes" id="UP000055060">
    <property type="component" value="Unassembled WGS sequence"/>
</dbReference>
<feature type="domain" description="Alpha-D-phosphohexomutase alpha/beta/alpha" evidence="9">
    <location>
        <begin position="5"/>
        <end position="137"/>
    </location>
</feature>
<evidence type="ECO:0000256" key="1">
    <source>
        <dbReference type="ARBA" id="ARBA00001946"/>
    </source>
</evidence>
<evidence type="ECO:0000259" key="8">
    <source>
        <dbReference type="Pfam" id="PF00408"/>
    </source>
</evidence>
<keyword evidence="13" id="KW-1185">Reference proteome</keyword>
<protein>
    <submittedName>
        <fullName evidence="12">Phosphomannomutase</fullName>
    </submittedName>
</protein>
<dbReference type="InterPro" id="IPR005846">
    <property type="entry name" value="A-D-PHexomutase_a/b/a-III"/>
</dbReference>
<evidence type="ECO:0000256" key="6">
    <source>
        <dbReference type="ARBA" id="ARBA00023235"/>
    </source>
</evidence>
<evidence type="ECO:0000256" key="5">
    <source>
        <dbReference type="ARBA" id="ARBA00022842"/>
    </source>
</evidence>
<dbReference type="Gene3D" id="3.40.120.10">
    <property type="entry name" value="Alpha-D-Glucose-1,6-Bisphosphate, subunit A, domain 3"/>
    <property type="match status" value="3"/>
</dbReference>
<dbReference type="PANTHER" id="PTHR45745:SF1">
    <property type="entry name" value="PHOSPHOGLUCOMUTASE 2B-RELATED"/>
    <property type="match status" value="1"/>
</dbReference>
<dbReference type="AlphaFoldDB" id="A0A0S7BJI9"/>
<dbReference type="InterPro" id="IPR016055">
    <property type="entry name" value="A-D-PHexomutase_a/b/a-I/II/III"/>
</dbReference>
<comment type="similarity">
    <text evidence="2 7">Belongs to the phosphohexose mutase family.</text>
</comment>
<dbReference type="InterPro" id="IPR036900">
    <property type="entry name" value="A-D-PHexomutase_C_sf"/>
</dbReference>
<dbReference type="GO" id="GO:0005975">
    <property type="term" value="P:carbohydrate metabolic process"/>
    <property type="evidence" value="ECO:0007669"/>
    <property type="project" value="InterPro"/>
</dbReference>
<evidence type="ECO:0000259" key="10">
    <source>
        <dbReference type="Pfam" id="PF02879"/>
    </source>
</evidence>
<dbReference type="EMBL" id="DF967972">
    <property type="protein sequence ID" value="GAP14646.1"/>
    <property type="molecule type" value="Genomic_DNA"/>
</dbReference>
<evidence type="ECO:0000256" key="3">
    <source>
        <dbReference type="ARBA" id="ARBA00022553"/>
    </source>
</evidence>
<keyword evidence="3" id="KW-0597">Phosphoprotein</keyword>
<dbReference type="Gene3D" id="3.30.310.50">
    <property type="entry name" value="Alpha-D-phosphohexomutase, C-terminal domain"/>
    <property type="match status" value="1"/>
</dbReference>
<comment type="cofactor">
    <cofactor evidence="1">
        <name>Mg(2+)</name>
        <dbReference type="ChEBI" id="CHEBI:18420"/>
    </cofactor>
</comment>
<dbReference type="PRINTS" id="PR00509">
    <property type="entry name" value="PGMPMM"/>
</dbReference>
<evidence type="ECO:0000259" key="11">
    <source>
        <dbReference type="Pfam" id="PF02880"/>
    </source>
</evidence>
<sequence length="473" mass="52053">MAHKIKFGTDGWRGEIAEDYTFENVRRCTQGFASYLVHKGKQGQWIVVGYDKRFHSENFARAVAEVLVGNGFNVYLTDGATPTPIIAFSVVNRKAAGAVNITASHNPPTDNGFKVRDEHGGAIPPDGLQEIENLIPPSEEQAKRAVFDEALSGGKVVIFDPAPAYIEHLKDLIDLQPIKDAGLNIVVDAMWGNGAGWFTRLLEGGKTRITEIHDTRNPIFPEMKRPEPIPPNINVGLETTVKLGADVLLVTDGDADRLGLGDEKGNFINQLQVYALLALYLLEVRKQRGAIVKTLSTTSMLEKLGKLYNVPVYETGVGFKYVAPKMLETDAMIGGEESGGYAFRGNVPERDGILAGLYMLDMMVRLQKKPSELIDLLFSKIGPHYYDRIDRSFSGDRASREQSILDAKPEKIGGLKVTGLNTLDGYKFLLEDGGWLLIRFSGTEPIMRVYCETTHKEAVPSILQDGLKIAGLS</sequence>
<feature type="domain" description="Alpha-D-phosphohexomutase alpha/beta/alpha" evidence="11">
    <location>
        <begin position="272"/>
        <end position="377"/>
    </location>
</feature>
<dbReference type="InterPro" id="IPR005844">
    <property type="entry name" value="A-D-PHexomutase_a/b/a-I"/>
</dbReference>
<name>A0A0S7BJI9_9CHLR</name>
<dbReference type="RefSeq" id="WP_075073886.1">
    <property type="nucleotide sequence ID" value="NZ_DF967972.1"/>
</dbReference>
<dbReference type="PROSITE" id="PS00710">
    <property type="entry name" value="PGM_PMM"/>
    <property type="match status" value="1"/>
</dbReference>
<dbReference type="GO" id="GO:0008973">
    <property type="term" value="F:phosphopentomutase activity"/>
    <property type="evidence" value="ECO:0007669"/>
    <property type="project" value="TreeGrafter"/>
</dbReference>
<reference evidence="12" key="1">
    <citation type="submission" date="2015-07" db="EMBL/GenBank/DDBJ databases">
        <title>Draft Genome Sequences of Anaerolinea thermolimosa IMO-1, Bellilinea caldifistulae GOMI-1, Leptolinea tardivitalis YMTK-2, Levilinea saccharolytica KIBI-1,Longilinea arvoryzae KOME-1, Previously Described as Members of the Anaerolineaceae (Chloroflexi).</title>
        <authorList>
            <person name="Sekiguchi Y."/>
            <person name="Ohashi A."/>
            <person name="Matsuura N."/>
            <person name="Tourlousse M.D."/>
        </authorList>
    </citation>
    <scope>NUCLEOTIDE SEQUENCE [LARGE SCALE GENOMIC DNA]</scope>
    <source>
        <strain evidence="12">KOME-1</strain>
    </source>
</reference>
<dbReference type="Pfam" id="PF02878">
    <property type="entry name" value="PGM_PMM_I"/>
    <property type="match status" value="1"/>
</dbReference>
<dbReference type="GO" id="GO:0006166">
    <property type="term" value="P:purine ribonucleoside salvage"/>
    <property type="evidence" value="ECO:0007669"/>
    <property type="project" value="TreeGrafter"/>
</dbReference>
<feature type="domain" description="Alpha-D-phosphohexomutase alpha/beta/alpha" evidence="10">
    <location>
        <begin position="164"/>
        <end position="265"/>
    </location>
</feature>
<evidence type="ECO:0000313" key="12">
    <source>
        <dbReference type="EMBL" id="GAP14646.1"/>
    </source>
</evidence>
<keyword evidence="4 7" id="KW-0479">Metal-binding</keyword>
<evidence type="ECO:0000259" key="9">
    <source>
        <dbReference type="Pfam" id="PF02878"/>
    </source>
</evidence>
<dbReference type="Pfam" id="PF02879">
    <property type="entry name" value="PGM_PMM_II"/>
    <property type="match status" value="1"/>
</dbReference>
<dbReference type="GO" id="GO:0000287">
    <property type="term" value="F:magnesium ion binding"/>
    <property type="evidence" value="ECO:0007669"/>
    <property type="project" value="InterPro"/>
</dbReference>
<keyword evidence="5 7" id="KW-0460">Magnesium</keyword>
<dbReference type="PANTHER" id="PTHR45745">
    <property type="entry name" value="PHOSPHOMANNOMUTASE 45A"/>
    <property type="match status" value="1"/>
</dbReference>
<dbReference type="OrthoDB" id="9806956at2"/>
<dbReference type="CDD" id="cd05800">
    <property type="entry name" value="PGM_like2"/>
    <property type="match status" value="1"/>
</dbReference>
<dbReference type="STRING" id="360412.LARV_02420"/>
<keyword evidence="6" id="KW-0413">Isomerase</keyword>
<dbReference type="SUPFAM" id="SSF53738">
    <property type="entry name" value="Phosphoglucomutase, first 3 domains"/>
    <property type="match status" value="2"/>
</dbReference>
<evidence type="ECO:0000256" key="2">
    <source>
        <dbReference type="ARBA" id="ARBA00010231"/>
    </source>
</evidence>
<gene>
    <name evidence="12" type="ORF">LARV_02420</name>
</gene>
<dbReference type="InterPro" id="IPR005843">
    <property type="entry name" value="A-D-PHexomutase_C"/>
</dbReference>
<evidence type="ECO:0000256" key="4">
    <source>
        <dbReference type="ARBA" id="ARBA00022723"/>
    </source>
</evidence>
<evidence type="ECO:0000256" key="7">
    <source>
        <dbReference type="RuleBase" id="RU004326"/>
    </source>
</evidence>